<sequence>MSSFYVTGVNWFPEKYVEVAGFEYVLKWSDGGERGLSRKEAARYFRMAREISGYTDVFSIERRWVSEVLPVCTWCGSRPQVLDWDIDGPYYSSSCDSDQCRGAYGV</sequence>
<dbReference type="AlphaFoldDB" id="A0A7W7D9T5"/>
<evidence type="ECO:0000313" key="1">
    <source>
        <dbReference type="EMBL" id="MBB4702914.1"/>
    </source>
</evidence>
<comment type="caution">
    <text evidence="1">The sequence shown here is derived from an EMBL/GenBank/DDBJ whole genome shotgun (WGS) entry which is preliminary data.</text>
</comment>
<dbReference type="RefSeq" id="WP_184883002.1">
    <property type="nucleotide sequence ID" value="NZ_BOOV01000005.1"/>
</dbReference>
<dbReference type="Proteomes" id="UP000542210">
    <property type="component" value="Unassembled WGS sequence"/>
</dbReference>
<accession>A0A7W7D9T5</accession>
<name>A0A7W7D9T5_9ACTN</name>
<keyword evidence="2" id="KW-1185">Reference proteome</keyword>
<gene>
    <name evidence="1" type="ORF">BJ982_004458</name>
</gene>
<reference evidence="1 2" key="1">
    <citation type="submission" date="2020-08" db="EMBL/GenBank/DDBJ databases">
        <title>Sequencing the genomes of 1000 actinobacteria strains.</title>
        <authorList>
            <person name="Klenk H.-P."/>
        </authorList>
    </citation>
    <scope>NUCLEOTIDE SEQUENCE [LARGE SCALE GENOMIC DNA]</scope>
    <source>
        <strain evidence="1 2">DSM 45784</strain>
    </source>
</reference>
<protein>
    <submittedName>
        <fullName evidence="1">Uncharacterized protein</fullName>
    </submittedName>
</protein>
<evidence type="ECO:0000313" key="2">
    <source>
        <dbReference type="Proteomes" id="UP000542210"/>
    </source>
</evidence>
<organism evidence="1 2">
    <name type="scientific">Sphaerisporangium siamense</name>
    <dbReference type="NCBI Taxonomy" id="795645"/>
    <lineage>
        <taxon>Bacteria</taxon>
        <taxon>Bacillati</taxon>
        <taxon>Actinomycetota</taxon>
        <taxon>Actinomycetes</taxon>
        <taxon>Streptosporangiales</taxon>
        <taxon>Streptosporangiaceae</taxon>
        <taxon>Sphaerisporangium</taxon>
    </lineage>
</organism>
<proteinExistence type="predicted"/>
<dbReference type="EMBL" id="JACHND010000001">
    <property type="protein sequence ID" value="MBB4702914.1"/>
    <property type="molecule type" value="Genomic_DNA"/>
</dbReference>